<dbReference type="EC" id="3.4.24.-" evidence="14"/>
<dbReference type="GO" id="GO:0005576">
    <property type="term" value="C:extracellular region"/>
    <property type="evidence" value="ECO:0007669"/>
    <property type="project" value="UniProtKB-SubCell"/>
</dbReference>
<evidence type="ECO:0000259" key="15">
    <source>
        <dbReference type="PROSITE" id="PS51864"/>
    </source>
</evidence>
<evidence type="ECO:0000313" key="16">
    <source>
        <dbReference type="EMBL" id="EYC03871.1"/>
    </source>
</evidence>
<comment type="function">
    <text evidence="1">Metalloprotease.</text>
</comment>
<comment type="caution">
    <text evidence="13">Lacks conserved residue(s) required for the propagation of feature annotation.</text>
</comment>
<dbReference type="OrthoDB" id="5851760at2759"/>
<evidence type="ECO:0000256" key="6">
    <source>
        <dbReference type="ARBA" id="ARBA00022729"/>
    </source>
</evidence>
<dbReference type="Proteomes" id="UP000024635">
    <property type="component" value="Unassembled WGS sequence"/>
</dbReference>
<dbReference type="InterPro" id="IPR006026">
    <property type="entry name" value="Peptidase_Metallo"/>
</dbReference>
<dbReference type="AlphaFoldDB" id="A0A016TMD8"/>
<keyword evidence="12" id="KW-0325">Glycoprotein</keyword>
<comment type="cofactor">
    <cofactor evidence="13 14">
        <name>Zn(2+)</name>
        <dbReference type="ChEBI" id="CHEBI:29105"/>
    </cofactor>
    <text evidence="13 14">Binds 1 zinc ion per subunit.</text>
</comment>
<dbReference type="InterPro" id="IPR000742">
    <property type="entry name" value="EGF"/>
</dbReference>
<dbReference type="SMART" id="SM00235">
    <property type="entry name" value="ZnMc"/>
    <property type="match status" value="1"/>
</dbReference>
<gene>
    <name evidence="16" type="primary">Acey_s0091.g2469</name>
    <name evidence="16" type="ORF">Y032_0091g2469</name>
</gene>
<evidence type="ECO:0000256" key="10">
    <source>
        <dbReference type="ARBA" id="ARBA00023145"/>
    </source>
</evidence>
<feature type="binding site" evidence="13">
    <location>
        <position position="248"/>
    </location>
    <ligand>
        <name>Zn(2+)</name>
        <dbReference type="ChEBI" id="CHEBI:29105"/>
        <note>catalytic</note>
    </ligand>
</feature>
<dbReference type="GO" id="GO:0004222">
    <property type="term" value="F:metalloendopeptidase activity"/>
    <property type="evidence" value="ECO:0007669"/>
    <property type="project" value="UniProtKB-UniRule"/>
</dbReference>
<feature type="binding site" evidence="13">
    <location>
        <position position="238"/>
    </location>
    <ligand>
        <name>Zn(2+)</name>
        <dbReference type="ChEBI" id="CHEBI:29105"/>
        <note>catalytic</note>
    </ligand>
</feature>
<feature type="binding site" evidence="13">
    <location>
        <position position="242"/>
    </location>
    <ligand>
        <name>Zn(2+)</name>
        <dbReference type="ChEBI" id="CHEBI:29105"/>
        <note>catalytic</note>
    </ligand>
</feature>
<evidence type="ECO:0000256" key="11">
    <source>
        <dbReference type="ARBA" id="ARBA00023157"/>
    </source>
</evidence>
<evidence type="ECO:0000256" key="13">
    <source>
        <dbReference type="PROSITE-ProRule" id="PRU01211"/>
    </source>
</evidence>
<dbReference type="CDD" id="cd04280">
    <property type="entry name" value="ZnMc_astacin_like"/>
    <property type="match status" value="1"/>
</dbReference>
<feature type="active site" evidence="13">
    <location>
        <position position="239"/>
    </location>
</feature>
<reference evidence="17" key="1">
    <citation type="journal article" date="2015" name="Nat. Genet.">
        <title>The genome and transcriptome of the zoonotic hookworm Ancylostoma ceylanicum identify infection-specific gene families.</title>
        <authorList>
            <person name="Schwarz E.M."/>
            <person name="Hu Y."/>
            <person name="Antoshechkin I."/>
            <person name="Miller M.M."/>
            <person name="Sternberg P.W."/>
            <person name="Aroian R.V."/>
        </authorList>
    </citation>
    <scope>NUCLEOTIDE SEQUENCE</scope>
    <source>
        <strain evidence="17">HY135</strain>
    </source>
</reference>
<dbReference type="FunFam" id="3.40.390.10:FF:000048">
    <property type="entry name" value="Zinc metalloproteinase"/>
    <property type="match status" value="1"/>
</dbReference>
<keyword evidence="3" id="KW-0964">Secreted</keyword>
<sequence>MHVPLLILLTTICISAGGYNGYDSNFLYEGPESVGDGIEALLERIFNTTHVLSFHERLAMIEDKIRRTLELTPRMIVSLNDRLAKLRPIRHVRVNEMGDSISEINEKSRIGDYLFQGDIVLTDDQIEDIKEDVEEETSGMSRRKRQAYKDWRYPQTIWSKGVNYYFDNSASDRVRSVFRRAAKEWESGTCINIKENPRAEDRIRVFPEDGCWSFVGRRGREQDLSLGRGCETIGTAAHELGHALGMFHTMSRHDRDKFITLNTRNIRRDWLDQFAKQTPHTNENYGITYDYGSIMHYGGTSASINGMPTMVPFDTTHQETLGSPFISFYDLLMMNTHYKCLDKCKKVATPCENGGIPHPRNCSRCLCPGGYGGRLCNERVSTTRFL</sequence>
<dbReference type="PROSITE" id="PS00022">
    <property type="entry name" value="EGF_1"/>
    <property type="match status" value="1"/>
</dbReference>
<evidence type="ECO:0000256" key="5">
    <source>
        <dbReference type="ARBA" id="ARBA00022723"/>
    </source>
</evidence>
<dbReference type="PRINTS" id="PR00480">
    <property type="entry name" value="ASTACIN"/>
</dbReference>
<dbReference type="PANTHER" id="PTHR10127">
    <property type="entry name" value="DISCOIDIN, CUB, EGF, LAMININ , AND ZINC METALLOPROTEASE DOMAIN CONTAINING"/>
    <property type="match status" value="1"/>
</dbReference>
<comment type="caution">
    <text evidence="16">The sequence shown here is derived from an EMBL/GenBank/DDBJ whole genome shotgun (WGS) entry which is preliminary data.</text>
</comment>
<keyword evidence="9 13" id="KW-0482">Metalloprotease</keyword>
<keyword evidence="10" id="KW-0865">Zymogen</keyword>
<feature type="signal peptide" evidence="14">
    <location>
        <begin position="1"/>
        <end position="17"/>
    </location>
</feature>
<keyword evidence="4 13" id="KW-0645">Protease</keyword>
<name>A0A016TMD8_9BILA</name>
<dbReference type="PROSITE" id="PS01186">
    <property type="entry name" value="EGF_2"/>
    <property type="match status" value="1"/>
</dbReference>
<proteinExistence type="predicted"/>
<dbReference type="InterPro" id="IPR024079">
    <property type="entry name" value="MetalloPept_cat_dom_sf"/>
</dbReference>
<keyword evidence="7 13" id="KW-0378">Hydrolase</keyword>
<evidence type="ECO:0000256" key="14">
    <source>
        <dbReference type="RuleBase" id="RU361183"/>
    </source>
</evidence>
<accession>A0A016TMD8</accession>
<keyword evidence="17" id="KW-1185">Reference proteome</keyword>
<keyword evidence="11" id="KW-1015">Disulfide bond</keyword>
<evidence type="ECO:0000256" key="1">
    <source>
        <dbReference type="ARBA" id="ARBA00002657"/>
    </source>
</evidence>
<evidence type="ECO:0000256" key="8">
    <source>
        <dbReference type="ARBA" id="ARBA00022833"/>
    </source>
</evidence>
<dbReference type="Gene3D" id="3.40.390.10">
    <property type="entry name" value="Collagenase (Catalytic Domain)"/>
    <property type="match status" value="1"/>
</dbReference>
<evidence type="ECO:0000256" key="9">
    <source>
        <dbReference type="ARBA" id="ARBA00023049"/>
    </source>
</evidence>
<evidence type="ECO:0000256" key="4">
    <source>
        <dbReference type="ARBA" id="ARBA00022670"/>
    </source>
</evidence>
<organism evidence="16 17">
    <name type="scientific">Ancylostoma ceylanicum</name>
    <dbReference type="NCBI Taxonomy" id="53326"/>
    <lineage>
        <taxon>Eukaryota</taxon>
        <taxon>Metazoa</taxon>
        <taxon>Ecdysozoa</taxon>
        <taxon>Nematoda</taxon>
        <taxon>Chromadorea</taxon>
        <taxon>Rhabditida</taxon>
        <taxon>Rhabditina</taxon>
        <taxon>Rhabditomorpha</taxon>
        <taxon>Strongyloidea</taxon>
        <taxon>Ancylostomatidae</taxon>
        <taxon>Ancylostomatinae</taxon>
        <taxon>Ancylostoma</taxon>
    </lineage>
</organism>
<evidence type="ECO:0000256" key="7">
    <source>
        <dbReference type="ARBA" id="ARBA00022801"/>
    </source>
</evidence>
<keyword evidence="5 13" id="KW-0479">Metal-binding</keyword>
<dbReference type="PROSITE" id="PS51864">
    <property type="entry name" value="ASTACIN"/>
    <property type="match status" value="1"/>
</dbReference>
<evidence type="ECO:0000256" key="12">
    <source>
        <dbReference type="ARBA" id="ARBA00023180"/>
    </source>
</evidence>
<dbReference type="GO" id="GO:0008270">
    <property type="term" value="F:zinc ion binding"/>
    <property type="evidence" value="ECO:0007669"/>
    <property type="project" value="UniProtKB-UniRule"/>
</dbReference>
<comment type="subcellular location">
    <subcellularLocation>
        <location evidence="2">Secreted</location>
    </subcellularLocation>
</comment>
<keyword evidence="6 14" id="KW-0732">Signal</keyword>
<keyword evidence="8 13" id="KW-0862">Zinc</keyword>
<dbReference type="EMBL" id="JARK01001427">
    <property type="protein sequence ID" value="EYC03871.1"/>
    <property type="molecule type" value="Genomic_DNA"/>
</dbReference>
<evidence type="ECO:0000256" key="3">
    <source>
        <dbReference type="ARBA" id="ARBA00022525"/>
    </source>
</evidence>
<feature type="chain" id="PRO_5005100917" description="Metalloendopeptidase" evidence="14">
    <location>
        <begin position="18"/>
        <end position="386"/>
    </location>
</feature>
<dbReference type="MEROPS" id="M12.310"/>
<dbReference type="InterPro" id="IPR001506">
    <property type="entry name" value="Peptidase_M12A"/>
</dbReference>
<evidence type="ECO:0000256" key="2">
    <source>
        <dbReference type="ARBA" id="ARBA00004613"/>
    </source>
</evidence>
<dbReference type="PANTHER" id="PTHR10127:SF793">
    <property type="entry name" value="ZINC METALLOPROTEINASE NAS-31"/>
    <property type="match status" value="1"/>
</dbReference>
<dbReference type="InterPro" id="IPR034035">
    <property type="entry name" value="Astacin-like_dom"/>
</dbReference>
<dbReference type="SUPFAM" id="SSF55486">
    <property type="entry name" value="Metalloproteases ('zincins'), catalytic domain"/>
    <property type="match status" value="1"/>
</dbReference>
<evidence type="ECO:0000313" key="17">
    <source>
        <dbReference type="Proteomes" id="UP000024635"/>
    </source>
</evidence>
<protein>
    <recommendedName>
        <fullName evidence="14">Metalloendopeptidase</fullName>
        <ecNumber evidence="14">3.4.24.-</ecNumber>
    </recommendedName>
</protein>
<dbReference type="Pfam" id="PF01400">
    <property type="entry name" value="Astacin"/>
    <property type="match status" value="1"/>
</dbReference>
<feature type="domain" description="Peptidase M12A" evidence="15">
    <location>
        <begin position="146"/>
        <end position="345"/>
    </location>
</feature>
<dbReference type="GO" id="GO:0006508">
    <property type="term" value="P:proteolysis"/>
    <property type="evidence" value="ECO:0007669"/>
    <property type="project" value="UniProtKB-KW"/>
</dbReference>